<evidence type="ECO:0000256" key="3">
    <source>
        <dbReference type="ARBA" id="ARBA00022989"/>
    </source>
</evidence>
<evidence type="ECO:0000313" key="4">
    <source>
        <dbReference type="EMBL" id="MBR0665572.1"/>
    </source>
</evidence>
<keyword evidence="3" id="KW-1133">Transmembrane helix</keyword>
<dbReference type="RefSeq" id="WP_211853246.1">
    <property type="nucleotide sequence ID" value="NZ_JAAGBB010000016.1"/>
</dbReference>
<comment type="subcellular location">
    <subcellularLocation>
        <location evidence="1">Membrane</location>
        <topology evidence="1">Single-pass membrane protein</topology>
    </subcellularLocation>
</comment>
<gene>
    <name evidence="4" type="ORF">GXW71_14530</name>
</gene>
<name>A0ABS5EZ57_9PROT</name>
<protein>
    <submittedName>
        <fullName evidence="4">Glycosyltransferase family 2 protein</fullName>
    </submittedName>
</protein>
<evidence type="ECO:0000256" key="2">
    <source>
        <dbReference type="ARBA" id="ARBA00022692"/>
    </source>
</evidence>
<dbReference type="Proteomes" id="UP001196870">
    <property type="component" value="Unassembled WGS sequence"/>
</dbReference>
<evidence type="ECO:0000313" key="5">
    <source>
        <dbReference type="Proteomes" id="UP001196870"/>
    </source>
</evidence>
<sequence>MARYKAVVLAIAKNEGPYLLEWIAFHLAVGFDHIFLYDNESTDDTAALLSLPGVARHVTVTPWRTVDGKAPQARAYADWLRRFGPETEWVAPLDLDEFINLKRHDTIGAFLADYPDPGAIGLNWRLFGDNGHKEHLPGLVIERFTAAAAEDFGPNHLGKAIIRVADVEEIGIHTPRLKPGRLFVNPDHVELKPLPAARQDLVSFSKAQVNHYFGKSWAEWERKRNRGRAAVNADHAVAVRPDGHFHFHNRNDQIDDSILRFQPRVAAMLEQLRH</sequence>
<proteinExistence type="predicted"/>
<keyword evidence="2" id="KW-0812">Transmembrane</keyword>
<dbReference type="PANTHER" id="PTHR21461:SF69">
    <property type="entry name" value="GLYCOSYLTRANSFERASE FAMILY 92 PROTEIN"/>
    <property type="match status" value="1"/>
</dbReference>
<reference evidence="5" key="1">
    <citation type="journal article" date="2021" name="Syst. Appl. Microbiol.">
        <title>Roseomonas hellenica sp. nov., isolated from roots of wild-growing Alkanna tinctoria.</title>
        <authorList>
            <person name="Rat A."/>
            <person name="Naranjo H.D."/>
            <person name="Lebbe L."/>
            <person name="Cnockaert M."/>
            <person name="Krigas N."/>
            <person name="Grigoriadou K."/>
            <person name="Maloupa E."/>
            <person name="Willems A."/>
        </authorList>
    </citation>
    <scope>NUCLEOTIDE SEQUENCE [LARGE SCALE GENOMIC DNA]</scope>
    <source>
        <strain evidence="5">LMG 31523</strain>
    </source>
</reference>
<dbReference type="InterPro" id="IPR029044">
    <property type="entry name" value="Nucleotide-diphossugar_trans"/>
</dbReference>
<comment type="caution">
    <text evidence="4">The sequence shown here is derived from an EMBL/GenBank/DDBJ whole genome shotgun (WGS) entry which is preliminary data.</text>
</comment>
<keyword evidence="3" id="KW-0472">Membrane</keyword>
<evidence type="ECO:0000256" key="1">
    <source>
        <dbReference type="ARBA" id="ARBA00004167"/>
    </source>
</evidence>
<organism evidence="4 5">
    <name type="scientific">Plastoroseomonas hellenica</name>
    <dbReference type="NCBI Taxonomy" id="2687306"/>
    <lineage>
        <taxon>Bacteria</taxon>
        <taxon>Pseudomonadati</taxon>
        <taxon>Pseudomonadota</taxon>
        <taxon>Alphaproteobacteria</taxon>
        <taxon>Acetobacterales</taxon>
        <taxon>Acetobacteraceae</taxon>
        <taxon>Plastoroseomonas</taxon>
    </lineage>
</organism>
<dbReference type="SUPFAM" id="SSF53448">
    <property type="entry name" value="Nucleotide-diphospho-sugar transferases"/>
    <property type="match status" value="1"/>
</dbReference>
<dbReference type="PANTHER" id="PTHR21461">
    <property type="entry name" value="GLYCOSYLTRANSFERASE FAMILY 92 PROTEIN"/>
    <property type="match status" value="1"/>
</dbReference>
<dbReference type="Pfam" id="PF13704">
    <property type="entry name" value="Glyco_tranf_2_4"/>
    <property type="match status" value="1"/>
</dbReference>
<accession>A0ABS5EZ57</accession>
<keyword evidence="5" id="KW-1185">Reference proteome</keyword>
<dbReference type="EMBL" id="JAAGBB010000016">
    <property type="protein sequence ID" value="MBR0665572.1"/>
    <property type="molecule type" value="Genomic_DNA"/>
</dbReference>